<dbReference type="AlphaFoldDB" id="A0A5N6F8V8"/>
<dbReference type="EMBL" id="ML733391">
    <property type="protein sequence ID" value="KAB8226322.1"/>
    <property type="molecule type" value="Genomic_DNA"/>
</dbReference>
<name>A0A5N6F8V8_9EURO</name>
<sequence>MYEGARGSHIGQCRQSRWTRRSKPYGKQSKRRRLGLDRLSRRVTGWTRYLQIFRSIHYTPVWKHRCQIVMTRWTRVSDGCGRRWRELSGRASRPSDALAKLSGLRPSDQKKGRRENRPPPLRRPHVSGVPIPERSVRGHLIDSGRYCSGRPRYTYGTPLTSKHTETLLSGSADGGCGRPVHAAATCRRITMSPRQRRMMRRTWTRSRGWGILPVCRLCIHPTSPGWFMDVGSWSRRQLLPTDSTCSGYPAPIGIGFWACHPWMAARLVSENERRGKMRRRRAQNCWCWNIES</sequence>
<feature type="compositionally biased region" description="Basic residues" evidence="1">
    <location>
        <begin position="17"/>
        <end position="31"/>
    </location>
</feature>
<feature type="region of interest" description="Disordered" evidence="1">
    <location>
        <begin position="1"/>
        <end position="31"/>
    </location>
</feature>
<protein>
    <submittedName>
        <fullName evidence="2">Uncharacterized protein</fullName>
    </submittedName>
</protein>
<proteinExistence type="predicted"/>
<evidence type="ECO:0000313" key="2">
    <source>
        <dbReference type="EMBL" id="KAB8226322.1"/>
    </source>
</evidence>
<evidence type="ECO:0000256" key="1">
    <source>
        <dbReference type="SAM" id="MobiDB-lite"/>
    </source>
</evidence>
<feature type="region of interest" description="Disordered" evidence="1">
    <location>
        <begin position="91"/>
        <end position="134"/>
    </location>
</feature>
<dbReference type="Proteomes" id="UP000326799">
    <property type="component" value="Unassembled WGS sequence"/>
</dbReference>
<accession>A0A5N6F8V8</accession>
<evidence type="ECO:0000313" key="3">
    <source>
        <dbReference type="Proteomes" id="UP000326799"/>
    </source>
</evidence>
<reference evidence="2 3" key="1">
    <citation type="submission" date="2019-04" db="EMBL/GenBank/DDBJ databases">
        <title>Fungal friends and foes A comparative genomics study of 23 Aspergillus species from section Flavi.</title>
        <authorList>
            <consortium name="DOE Joint Genome Institute"/>
            <person name="Kjaerbolling I."/>
            <person name="Vesth T.C."/>
            <person name="Frisvad J.C."/>
            <person name="Nybo J.L."/>
            <person name="Theobald S."/>
            <person name="Kildgaard S."/>
            <person name="Petersen T.I."/>
            <person name="Kuo A."/>
            <person name="Sato A."/>
            <person name="Lyhne E.K."/>
            <person name="Kogle M.E."/>
            <person name="Wiebenga A."/>
            <person name="Kun R.S."/>
            <person name="Lubbers R.J."/>
            <person name="Makela M.R."/>
            <person name="Barry K."/>
            <person name="Chovatia M."/>
            <person name="Clum A."/>
            <person name="Daum C."/>
            <person name="Haridas S."/>
            <person name="He G."/>
            <person name="LaButti K."/>
            <person name="Lipzen A."/>
            <person name="Mondo S."/>
            <person name="Pangilinan J."/>
            <person name="Riley R."/>
            <person name="Salamov A."/>
            <person name="Simmons B.A."/>
            <person name="Magnuson J.K."/>
            <person name="Henrissat B."/>
            <person name="Mortensen U.H."/>
            <person name="Larsen T.O."/>
            <person name="De vries R.P."/>
            <person name="Grigoriev I.V."/>
            <person name="Machida M."/>
            <person name="Baker S.E."/>
            <person name="Andersen M.R."/>
        </authorList>
    </citation>
    <scope>NUCLEOTIDE SEQUENCE [LARGE SCALE GENOMIC DNA]</scope>
    <source>
        <strain evidence="2 3">CBS 126849</strain>
    </source>
</reference>
<organism evidence="2 3">
    <name type="scientific">Aspergillus novoparasiticus</name>
    <dbReference type="NCBI Taxonomy" id="986946"/>
    <lineage>
        <taxon>Eukaryota</taxon>
        <taxon>Fungi</taxon>
        <taxon>Dikarya</taxon>
        <taxon>Ascomycota</taxon>
        <taxon>Pezizomycotina</taxon>
        <taxon>Eurotiomycetes</taxon>
        <taxon>Eurotiomycetidae</taxon>
        <taxon>Eurotiales</taxon>
        <taxon>Aspergillaceae</taxon>
        <taxon>Aspergillus</taxon>
        <taxon>Aspergillus subgen. Circumdati</taxon>
    </lineage>
</organism>
<gene>
    <name evidence="2" type="ORF">BDV33DRAFT_162083</name>
</gene>
<keyword evidence="3" id="KW-1185">Reference proteome</keyword>